<dbReference type="Pfam" id="PF13414">
    <property type="entry name" value="TPR_11"/>
    <property type="match status" value="1"/>
</dbReference>
<dbReference type="Proteomes" id="UP000767446">
    <property type="component" value="Unassembled WGS sequence"/>
</dbReference>
<dbReference type="Gene3D" id="1.25.40.10">
    <property type="entry name" value="Tetratricopeptide repeat domain"/>
    <property type="match status" value="2"/>
</dbReference>
<dbReference type="Gene3D" id="3.40.50.300">
    <property type="entry name" value="P-loop containing nucleotide triphosphate hydrolases"/>
    <property type="match status" value="1"/>
</dbReference>
<dbReference type="PROSITE" id="PS50005">
    <property type="entry name" value="TPR"/>
    <property type="match status" value="4"/>
</dbReference>
<dbReference type="SMART" id="SM00028">
    <property type="entry name" value="TPR"/>
    <property type="match status" value="8"/>
</dbReference>
<feature type="repeat" description="TPR" evidence="3">
    <location>
        <begin position="1410"/>
        <end position="1443"/>
    </location>
</feature>
<feature type="domain" description="Glycosyltransferase 2-like" evidence="4">
    <location>
        <begin position="39"/>
        <end position="160"/>
    </location>
</feature>
<evidence type="ECO:0000313" key="5">
    <source>
        <dbReference type="EMBL" id="MBR8826989.1"/>
    </source>
</evidence>
<dbReference type="InterPro" id="IPR011990">
    <property type="entry name" value="TPR-like_helical_dom_sf"/>
</dbReference>
<dbReference type="SUPFAM" id="SSF81901">
    <property type="entry name" value="HCP-like"/>
    <property type="match status" value="1"/>
</dbReference>
<dbReference type="SUPFAM" id="SSF53448">
    <property type="entry name" value="Nucleotide-diphospho-sugar transferases"/>
    <property type="match status" value="1"/>
</dbReference>
<name>A0A941GMR7_9CHRO</name>
<evidence type="ECO:0000256" key="3">
    <source>
        <dbReference type="PROSITE-ProRule" id="PRU00339"/>
    </source>
</evidence>
<dbReference type="SUPFAM" id="SSF48452">
    <property type="entry name" value="TPR-like"/>
    <property type="match status" value="2"/>
</dbReference>
<gene>
    <name evidence="5" type="ORF">DSM107014_03625</name>
</gene>
<evidence type="ECO:0000256" key="2">
    <source>
        <dbReference type="ARBA" id="ARBA00022803"/>
    </source>
</evidence>
<dbReference type="InterPro" id="IPR050498">
    <property type="entry name" value="Ycf3"/>
</dbReference>
<dbReference type="Pfam" id="PF00515">
    <property type="entry name" value="TPR_1"/>
    <property type="match status" value="1"/>
</dbReference>
<dbReference type="InterPro" id="IPR027417">
    <property type="entry name" value="P-loop_NTPase"/>
</dbReference>
<accession>A0A941GMR7</accession>
<dbReference type="Gene3D" id="3.90.550.10">
    <property type="entry name" value="Spore Coat Polysaccharide Biosynthesis Protein SpsA, Chain A"/>
    <property type="match status" value="1"/>
</dbReference>
<feature type="repeat" description="TPR" evidence="3">
    <location>
        <begin position="1342"/>
        <end position="1375"/>
    </location>
</feature>
<dbReference type="InterPro" id="IPR029044">
    <property type="entry name" value="Nucleotide-diphossugar_trans"/>
</dbReference>
<dbReference type="Pfam" id="PF13181">
    <property type="entry name" value="TPR_8"/>
    <property type="match status" value="1"/>
</dbReference>
<dbReference type="PANTHER" id="PTHR44858:SF1">
    <property type="entry name" value="UDP-N-ACETYLGLUCOSAMINE--PEPTIDE N-ACETYLGLUCOSAMINYLTRANSFERASE SPINDLY-RELATED"/>
    <property type="match status" value="1"/>
</dbReference>
<evidence type="ECO:0000259" key="4">
    <source>
        <dbReference type="Pfam" id="PF00535"/>
    </source>
</evidence>
<keyword evidence="1" id="KW-0677">Repeat</keyword>
<reference evidence="5" key="1">
    <citation type="submission" date="2021-02" db="EMBL/GenBank/DDBJ databases">
        <title>Metagenome analyses of Stigonema ocellatum DSM 106950, Chlorogloea purpurea SAG 13.99 and Gomphosphaeria aponina DSM 107014.</title>
        <authorList>
            <person name="Marter P."/>
            <person name="Huang S."/>
        </authorList>
    </citation>
    <scope>NUCLEOTIDE SEQUENCE</scope>
    <source>
        <strain evidence="5">JP213</strain>
    </source>
</reference>
<organism evidence="5 6">
    <name type="scientific">Gomphosphaeria aponina SAG 52.96 = DSM 107014</name>
    <dbReference type="NCBI Taxonomy" id="1521640"/>
    <lineage>
        <taxon>Bacteria</taxon>
        <taxon>Bacillati</taxon>
        <taxon>Cyanobacteriota</taxon>
        <taxon>Cyanophyceae</taxon>
        <taxon>Oscillatoriophycideae</taxon>
        <taxon>Chroococcales</taxon>
        <taxon>Gomphosphaeriaceae</taxon>
        <taxon>Gomphosphaeria</taxon>
    </lineage>
</organism>
<dbReference type="InterPro" id="IPR001173">
    <property type="entry name" value="Glyco_trans_2-like"/>
</dbReference>
<sequence>MAINNIQQWFDNSWPNLPFNLTSAFTKLKPAGVFWPKITVVTPASNENEDLEATILSVINQEYPNLEYIVGSNAENQDLLLKYQNVSATSLANLNQGFNQATGTLITWVKSGEMLAPGALFMAALTYLKEKCDVIGGIAIGHQDQNITWLKKSVFNEEYLNLESGEHLGQLWERNSKYRQDKLIFTRTAWEKIGGKIDESLEYNLDYELIVRFAVEGVIFKGMTWPLVCFQEVEQTEDIDKQYIEEIVRVREKYCDLKPSEEREQEIIRKVRNFLDSPNKKIMIISSAVNRFFYEKTEQDIQEYFKSRNFYLKLDNKDILPDIDIANFDCVIWLYTRQLELDLVKKIQEQGFRGLAITWSWDNHTDYNMNIQVAKGTDIFIPGHGFTEKIYRNNNSIIAKSIPLCTSQWTGEEAQEFFAIYGHKERSNKLFGGFTKYAHGEKRNVLLDQIIEQMPESQVFMFGVGNTSVYFDLTPAQRFEQWATYKVSICVPVKNDLPLRFFDALLSGQIPIVSEDIFDLDAVIPPYMQAMLPVIKFRNYDVESVQTAYQEAITRFDAEGIEGINRRHKFALENHLFVHRLDAILGMLNSWASKYKNYPTDISTLQKNIYLNRVDEKEIEIAPDDILCFVVERNESLRMPYFLQYYRSMGVDKFLIVDNDSTDDTRAYLAQQPDVYLWNSDRSFAVSKFGSHWVQLLLQNYGVNHWCLTIDADEFLYYPDCETKNLHQLCEELEQENKQALRGVLLDMYSDKPIKDTEYKSGQNPLEVCCYFDKKFYSRKQEKAGQGRHENSYWGGVRQRVFGIPEDNKGAFALHKAPLFKYNDSIKLCPGFHTLSNVKFSDQTGCLFHFKFFSSFYEYVRDSIERGEHVIDASEYRQYAKKFEGNSDLTLFSPEHSVKFKDSKQLLDLGVIINEKDWKSLGDVYLDQGNSEEAVKCYQKGIKSITEENNIIKTDWQLITLYLRKSIALELVGKIDEAIAAGKTSLEYLLKSHATIQDKELTKTGYQILITEWYGRTGNNLIQLAHALYIAETTQSEILTPPHELIKLHQRNYKFDLTDNQKLCREKLKGKFYYRSDSFKFKLSNQDYQRIFQQYLLKLIPFTPDNNLTKDTLVIHIRSGDILHEDSWVHPAYTQPPLIYYKKIIQDNDYQDIVIVTEKDKRNPCINALKEWLPSIKIQTGTFEEDISTILSAKNLVIGMGSFALVLAMMSQNINILYIPLFETSNYCKLINEESSDDLGGIEELKNISLDFNPVIYQLPEYIKKGEWRNTQAQRELMIAYPEEKIQVVESTRIGALKQKIATNPQQDIKVYIELGDALRQRGLWEEAIKYYLEAIKIKQHPAAYLGLGYAQKMQGNLEPAINCYEEAIKLNPHEPNLYIKLADVYLEKGEVEKAIANYEKALSLNYQAFWLYLKLGDIYKKLGDLEKATANYEKARENSPNEIWLYLKLARIYQQQGLIGKEEAFTKYKEAIELSNENSATYLSLAHFYFLQGELDEVVNSYYQILKKYKPAWVYQRLERALKLKEKYDDAKILMESAPVIQKQKQILAWLDVIICSSGGVGTSFFMDFVQEHKYINSPGDIDGLKHLDQPPIGKTKQNFKALYIFGDPLNAVVSLFRRNFQHPHSCKLLANYVDIEPIARYCSLEEYVDEGIDRLKLEQHFDNWSNAQVNYPIMLVKYETMWEHLPEIFYFLEIPASGIEELEKERKERESDWIKLPEETKEKLSAMYGKFSEKVANFEEIKIIEPQEQEEVKKERI</sequence>
<protein>
    <submittedName>
        <fullName evidence="5">Tetratricopeptide repeat protein</fullName>
    </submittedName>
</protein>
<dbReference type="PROSITE" id="PS50293">
    <property type="entry name" value="TPR_REGION"/>
    <property type="match status" value="2"/>
</dbReference>
<dbReference type="PANTHER" id="PTHR44858">
    <property type="entry name" value="TETRATRICOPEPTIDE REPEAT PROTEIN 6"/>
    <property type="match status" value="1"/>
</dbReference>
<proteinExistence type="predicted"/>
<comment type="caution">
    <text evidence="5">The sequence shown here is derived from an EMBL/GenBank/DDBJ whole genome shotgun (WGS) entry which is preliminary data.</text>
</comment>
<dbReference type="EMBL" id="JADQBC010000016">
    <property type="protein sequence ID" value="MBR8826989.1"/>
    <property type="molecule type" value="Genomic_DNA"/>
</dbReference>
<feature type="repeat" description="TPR" evidence="3">
    <location>
        <begin position="1376"/>
        <end position="1409"/>
    </location>
</feature>
<evidence type="ECO:0000256" key="1">
    <source>
        <dbReference type="ARBA" id="ARBA00022737"/>
    </source>
</evidence>
<feature type="repeat" description="TPR" evidence="3">
    <location>
        <begin position="915"/>
        <end position="948"/>
    </location>
</feature>
<dbReference type="SUPFAM" id="SSF52540">
    <property type="entry name" value="P-loop containing nucleoside triphosphate hydrolases"/>
    <property type="match status" value="1"/>
</dbReference>
<dbReference type="InterPro" id="IPR019734">
    <property type="entry name" value="TPR_rpt"/>
</dbReference>
<dbReference type="Pfam" id="PF13704">
    <property type="entry name" value="Glyco_tranf_2_4"/>
    <property type="match status" value="1"/>
</dbReference>
<keyword evidence="2 3" id="KW-0802">TPR repeat</keyword>
<dbReference type="Pfam" id="PF00535">
    <property type="entry name" value="Glycos_transf_2"/>
    <property type="match status" value="1"/>
</dbReference>
<dbReference type="Pfam" id="PF13176">
    <property type="entry name" value="TPR_7"/>
    <property type="match status" value="1"/>
</dbReference>
<evidence type="ECO:0000313" key="6">
    <source>
        <dbReference type="Proteomes" id="UP000767446"/>
    </source>
</evidence>